<reference evidence="2" key="1">
    <citation type="journal article" date="2022" name="bioRxiv">
        <title>Sequencing and chromosome-scale assembly of the giantPleurodeles waltlgenome.</title>
        <authorList>
            <person name="Brown T."/>
            <person name="Elewa A."/>
            <person name="Iarovenko S."/>
            <person name="Subramanian E."/>
            <person name="Araus A.J."/>
            <person name="Petzold A."/>
            <person name="Susuki M."/>
            <person name="Suzuki K.-i.T."/>
            <person name="Hayashi T."/>
            <person name="Toyoda A."/>
            <person name="Oliveira C."/>
            <person name="Osipova E."/>
            <person name="Leigh N.D."/>
            <person name="Simon A."/>
            <person name="Yun M.H."/>
        </authorList>
    </citation>
    <scope>NUCLEOTIDE SEQUENCE</scope>
    <source>
        <strain evidence="2">20211129_DDA</strain>
        <tissue evidence="2">Liver</tissue>
    </source>
</reference>
<name>A0AAV7KX36_PLEWA</name>
<gene>
    <name evidence="2" type="ORF">NDU88_004205</name>
</gene>
<dbReference type="AlphaFoldDB" id="A0AAV7KX36"/>
<dbReference type="EMBL" id="JANPWB010000016">
    <property type="protein sequence ID" value="KAJ1084051.1"/>
    <property type="molecule type" value="Genomic_DNA"/>
</dbReference>
<keyword evidence="3" id="KW-1185">Reference proteome</keyword>
<feature type="compositionally biased region" description="Basic and acidic residues" evidence="1">
    <location>
        <begin position="92"/>
        <end position="108"/>
    </location>
</feature>
<protein>
    <submittedName>
        <fullName evidence="2">Uncharacterized protein</fullName>
    </submittedName>
</protein>
<evidence type="ECO:0000313" key="2">
    <source>
        <dbReference type="EMBL" id="KAJ1084051.1"/>
    </source>
</evidence>
<feature type="region of interest" description="Disordered" evidence="1">
    <location>
        <begin position="63"/>
        <end position="108"/>
    </location>
</feature>
<proteinExistence type="predicted"/>
<accession>A0AAV7KX36</accession>
<evidence type="ECO:0000313" key="3">
    <source>
        <dbReference type="Proteomes" id="UP001066276"/>
    </source>
</evidence>
<organism evidence="2 3">
    <name type="scientific">Pleurodeles waltl</name>
    <name type="common">Iberian ribbed newt</name>
    <dbReference type="NCBI Taxonomy" id="8319"/>
    <lineage>
        <taxon>Eukaryota</taxon>
        <taxon>Metazoa</taxon>
        <taxon>Chordata</taxon>
        <taxon>Craniata</taxon>
        <taxon>Vertebrata</taxon>
        <taxon>Euteleostomi</taxon>
        <taxon>Amphibia</taxon>
        <taxon>Batrachia</taxon>
        <taxon>Caudata</taxon>
        <taxon>Salamandroidea</taxon>
        <taxon>Salamandridae</taxon>
        <taxon>Pleurodelinae</taxon>
        <taxon>Pleurodeles</taxon>
    </lineage>
</organism>
<evidence type="ECO:0000256" key="1">
    <source>
        <dbReference type="SAM" id="MobiDB-lite"/>
    </source>
</evidence>
<dbReference type="Proteomes" id="UP001066276">
    <property type="component" value="Chromosome 12"/>
</dbReference>
<sequence length="108" mass="11943">MSVLVLRTTQTSFSSVTGAILAPPPLSYRRGDITHTDALQLSCAPALLGLVSAEPWLELHQKKRASQDLSRGRTVSPRQGNTTRTGAAHVVLKQETEERDQDMYERIQ</sequence>
<feature type="compositionally biased region" description="Polar residues" evidence="1">
    <location>
        <begin position="76"/>
        <end position="85"/>
    </location>
</feature>
<comment type="caution">
    <text evidence="2">The sequence shown here is derived from an EMBL/GenBank/DDBJ whole genome shotgun (WGS) entry which is preliminary data.</text>
</comment>